<dbReference type="PROSITE" id="PS00028">
    <property type="entry name" value="ZINC_FINGER_C2H2_1"/>
    <property type="match status" value="1"/>
</dbReference>
<dbReference type="EMBL" id="UZAM01008012">
    <property type="protein sequence ID" value="VDP02732.1"/>
    <property type="molecule type" value="Genomic_DNA"/>
</dbReference>
<dbReference type="GO" id="GO:0008270">
    <property type="term" value="F:zinc ion binding"/>
    <property type="evidence" value="ECO:0007669"/>
    <property type="project" value="UniProtKB-KW"/>
</dbReference>
<evidence type="ECO:0000313" key="6">
    <source>
        <dbReference type="WBParaSite" id="SBAD_0000407501-mRNA-1"/>
    </source>
</evidence>
<evidence type="ECO:0000256" key="2">
    <source>
        <dbReference type="SAM" id="MobiDB-lite"/>
    </source>
</evidence>
<dbReference type="WBParaSite" id="SBAD_0000407501-mRNA-1">
    <property type="protein sequence ID" value="SBAD_0000407501-mRNA-1"/>
    <property type="gene ID" value="SBAD_0000407501"/>
</dbReference>
<dbReference type="PROSITE" id="PS50157">
    <property type="entry name" value="ZINC_FINGER_C2H2_2"/>
    <property type="match status" value="1"/>
</dbReference>
<dbReference type="AlphaFoldDB" id="A0A183IJV5"/>
<organism evidence="6">
    <name type="scientific">Soboliphyme baturini</name>
    <dbReference type="NCBI Taxonomy" id="241478"/>
    <lineage>
        <taxon>Eukaryota</taxon>
        <taxon>Metazoa</taxon>
        <taxon>Ecdysozoa</taxon>
        <taxon>Nematoda</taxon>
        <taxon>Enoplea</taxon>
        <taxon>Dorylaimia</taxon>
        <taxon>Dioctophymatida</taxon>
        <taxon>Dioctophymatoidea</taxon>
        <taxon>Soboliphymatidae</taxon>
        <taxon>Soboliphyme</taxon>
    </lineage>
</organism>
<reference evidence="4 5" key="2">
    <citation type="submission" date="2018-11" db="EMBL/GenBank/DDBJ databases">
        <authorList>
            <consortium name="Pathogen Informatics"/>
        </authorList>
    </citation>
    <scope>NUCLEOTIDE SEQUENCE [LARGE SCALE GENOMIC DNA]</scope>
</reference>
<protein>
    <submittedName>
        <fullName evidence="6">C2H2-type domain-containing protein</fullName>
    </submittedName>
</protein>
<dbReference type="InterPro" id="IPR013087">
    <property type="entry name" value="Znf_C2H2_type"/>
</dbReference>
<name>A0A183IJV5_9BILA</name>
<feature type="domain" description="C2H2-type" evidence="3">
    <location>
        <begin position="461"/>
        <end position="489"/>
    </location>
</feature>
<evidence type="ECO:0000313" key="5">
    <source>
        <dbReference type="Proteomes" id="UP000270296"/>
    </source>
</evidence>
<accession>A0A183IJV5</accession>
<feature type="region of interest" description="Disordered" evidence="2">
    <location>
        <begin position="80"/>
        <end position="100"/>
    </location>
</feature>
<proteinExistence type="predicted"/>
<evidence type="ECO:0000256" key="1">
    <source>
        <dbReference type="PROSITE-ProRule" id="PRU00042"/>
    </source>
</evidence>
<sequence>MQIYIRTVILLPLPMDSQGDLQTFSSSVKDMKWMSKQTNNANCSVSNEQAGYGWNCFDGDLPYAQDPAASHSRRLPLLNLNAAEGGGPGHGPGEKRTTADSSSSIEQRLFLCCTCCHRIKPEELEKHWLQFHRPSGQGTQMFCIDCRGVIKALKDLRTHLTCFQRESTRRSHSKCSKCHFTASCNRSLRRHMRMFHQPKYCGCCGLEINGKAMEQLEKFKYLGVLFTSDGKFEEKIDRRIRAASCFLDFTWRQANHEKKCYAQRRARKLQKICMVAKCAVVASTDGTQSVTPASDCSEEEKSESRTSPMEACQVSSSTVEENVTALELLPDKANAETFVNKNKSDGEREIIDRTAVSVKAENITESHWHDIKSTEVGDLNGPEVKTGDAVIDHGEGSEEQIAGSPLSSSMANSASQILAGQTFTSVDEVISSSIYSARVAKKRPARTPTSQSSCVFAKSNFTCTLCPTICAYKHSIIRHLRNIHRIADPSQFYHEKPIEDGDEQLEQRTVACQVSTRCAACDEKDAVIKRLEVKLKRIFALSDPVSYRDVVNGCN</sequence>
<gene>
    <name evidence="4" type="ORF">SBAD_LOCUS3901</name>
</gene>
<keyword evidence="5" id="KW-1185">Reference proteome</keyword>
<evidence type="ECO:0000313" key="4">
    <source>
        <dbReference type="EMBL" id="VDP02732.1"/>
    </source>
</evidence>
<feature type="region of interest" description="Disordered" evidence="2">
    <location>
        <begin position="287"/>
        <end position="316"/>
    </location>
</feature>
<reference evidence="6" key="1">
    <citation type="submission" date="2016-06" db="UniProtKB">
        <authorList>
            <consortium name="WormBaseParasite"/>
        </authorList>
    </citation>
    <scope>IDENTIFICATION</scope>
</reference>
<keyword evidence="1" id="KW-0479">Metal-binding</keyword>
<keyword evidence="1" id="KW-0863">Zinc-finger</keyword>
<dbReference type="Proteomes" id="UP000270296">
    <property type="component" value="Unassembled WGS sequence"/>
</dbReference>
<dbReference type="SMART" id="SM00355">
    <property type="entry name" value="ZnF_C2H2"/>
    <property type="match status" value="2"/>
</dbReference>
<keyword evidence="1" id="KW-0862">Zinc</keyword>
<evidence type="ECO:0000259" key="3">
    <source>
        <dbReference type="PROSITE" id="PS50157"/>
    </source>
</evidence>